<dbReference type="RefSeq" id="WP_190427496.1">
    <property type="nucleotide sequence ID" value="NZ_JAAOCA010000076.1"/>
</dbReference>
<sequence>MATIRSLARNLPADPDMQGWVQGWAVVQNAPWRFINIHASKEAAGAEASQLGPGYRVSYGSHRLGTDDFIGSDPLDG</sequence>
<reference evidence="1 2" key="1">
    <citation type="journal article" date="2020" name="Insects">
        <title>Bacteria Belonging to Pseudomonas typographi sp. nov. from the Bark Beetle Ips typographus Have Genomic Potential to Aid in the Host Ecology.</title>
        <authorList>
            <person name="Peral-Aranega E."/>
            <person name="Saati-Santamaria Z."/>
            <person name="Kolarik M."/>
            <person name="Rivas R."/>
            <person name="Garcia-Fraile P."/>
        </authorList>
    </citation>
    <scope>NUCLEOTIDE SEQUENCE [LARGE SCALE GENOMIC DNA]</scope>
    <source>
        <strain evidence="1 2">CA3A</strain>
    </source>
</reference>
<accession>A0ABR7ZAJ1</accession>
<proteinExistence type="predicted"/>
<dbReference type="Proteomes" id="UP000805841">
    <property type="component" value="Unassembled WGS sequence"/>
</dbReference>
<evidence type="ECO:0000313" key="1">
    <source>
        <dbReference type="EMBL" id="MBD1602445.1"/>
    </source>
</evidence>
<dbReference type="EMBL" id="JAAOCA010000076">
    <property type="protein sequence ID" value="MBD1602445.1"/>
    <property type="molecule type" value="Genomic_DNA"/>
</dbReference>
<protein>
    <submittedName>
        <fullName evidence="1">Uncharacterized protein</fullName>
    </submittedName>
</protein>
<evidence type="ECO:0000313" key="2">
    <source>
        <dbReference type="Proteomes" id="UP000805841"/>
    </source>
</evidence>
<gene>
    <name evidence="1" type="ORF">HAQ05_27620</name>
</gene>
<name>A0ABR7ZAJ1_9PSED</name>
<comment type="caution">
    <text evidence="1">The sequence shown here is derived from an EMBL/GenBank/DDBJ whole genome shotgun (WGS) entry which is preliminary data.</text>
</comment>
<organism evidence="1 2">
    <name type="scientific">Pseudomonas typographi</name>
    <dbReference type="NCBI Taxonomy" id="2715964"/>
    <lineage>
        <taxon>Bacteria</taxon>
        <taxon>Pseudomonadati</taxon>
        <taxon>Pseudomonadota</taxon>
        <taxon>Gammaproteobacteria</taxon>
        <taxon>Pseudomonadales</taxon>
        <taxon>Pseudomonadaceae</taxon>
        <taxon>Pseudomonas</taxon>
    </lineage>
</organism>
<keyword evidence="2" id="KW-1185">Reference proteome</keyword>